<protein>
    <submittedName>
        <fullName evidence="2">Uncharacterized protein</fullName>
    </submittedName>
</protein>
<name>A0AAV7LXS6_PLEWA</name>
<dbReference type="AlphaFoldDB" id="A0AAV7LXS6"/>
<evidence type="ECO:0000313" key="2">
    <source>
        <dbReference type="EMBL" id="KAJ1095783.1"/>
    </source>
</evidence>
<evidence type="ECO:0000256" key="1">
    <source>
        <dbReference type="SAM" id="MobiDB-lite"/>
    </source>
</evidence>
<dbReference type="EMBL" id="JANPWB010000014">
    <property type="protein sequence ID" value="KAJ1095783.1"/>
    <property type="molecule type" value="Genomic_DNA"/>
</dbReference>
<proteinExistence type="predicted"/>
<evidence type="ECO:0000313" key="3">
    <source>
        <dbReference type="Proteomes" id="UP001066276"/>
    </source>
</evidence>
<reference evidence="2" key="1">
    <citation type="journal article" date="2022" name="bioRxiv">
        <title>Sequencing and chromosome-scale assembly of the giantPleurodeles waltlgenome.</title>
        <authorList>
            <person name="Brown T."/>
            <person name="Elewa A."/>
            <person name="Iarovenko S."/>
            <person name="Subramanian E."/>
            <person name="Araus A.J."/>
            <person name="Petzold A."/>
            <person name="Susuki M."/>
            <person name="Suzuki K.-i.T."/>
            <person name="Hayashi T."/>
            <person name="Toyoda A."/>
            <person name="Oliveira C."/>
            <person name="Osipova E."/>
            <person name="Leigh N.D."/>
            <person name="Simon A."/>
            <person name="Yun M.H."/>
        </authorList>
    </citation>
    <scope>NUCLEOTIDE SEQUENCE</scope>
    <source>
        <strain evidence="2">20211129_DDA</strain>
        <tissue evidence="2">Liver</tissue>
    </source>
</reference>
<keyword evidence="3" id="KW-1185">Reference proteome</keyword>
<sequence length="87" mass="9635">MKLLEEAGRLDLLAASTLIEARPSRRAAAWVAAAVIACSLPCPKFRTRDQVTTPRTKNDSAELGAARYHQEEEKMRPRVAGWTNEGQ</sequence>
<dbReference type="Proteomes" id="UP001066276">
    <property type="component" value="Chromosome 10"/>
</dbReference>
<accession>A0AAV7LXS6</accession>
<gene>
    <name evidence="2" type="ORF">NDU88_000939</name>
</gene>
<feature type="region of interest" description="Disordered" evidence="1">
    <location>
        <begin position="68"/>
        <end position="87"/>
    </location>
</feature>
<comment type="caution">
    <text evidence="2">The sequence shown here is derived from an EMBL/GenBank/DDBJ whole genome shotgun (WGS) entry which is preliminary data.</text>
</comment>
<organism evidence="2 3">
    <name type="scientific">Pleurodeles waltl</name>
    <name type="common">Iberian ribbed newt</name>
    <dbReference type="NCBI Taxonomy" id="8319"/>
    <lineage>
        <taxon>Eukaryota</taxon>
        <taxon>Metazoa</taxon>
        <taxon>Chordata</taxon>
        <taxon>Craniata</taxon>
        <taxon>Vertebrata</taxon>
        <taxon>Euteleostomi</taxon>
        <taxon>Amphibia</taxon>
        <taxon>Batrachia</taxon>
        <taxon>Caudata</taxon>
        <taxon>Salamandroidea</taxon>
        <taxon>Salamandridae</taxon>
        <taxon>Pleurodelinae</taxon>
        <taxon>Pleurodeles</taxon>
    </lineage>
</organism>